<accession>A0A8H5G2X5</accession>
<feature type="compositionally biased region" description="Low complexity" evidence="2">
    <location>
        <begin position="393"/>
        <end position="409"/>
    </location>
</feature>
<dbReference type="GO" id="GO:0006897">
    <property type="term" value="P:endocytosis"/>
    <property type="evidence" value="ECO:0007669"/>
    <property type="project" value="TreeGrafter"/>
</dbReference>
<dbReference type="GO" id="GO:0005509">
    <property type="term" value="F:calcium ion binding"/>
    <property type="evidence" value="ECO:0007669"/>
    <property type="project" value="InterPro"/>
</dbReference>
<feature type="compositionally biased region" description="Low complexity" evidence="2">
    <location>
        <begin position="494"/>
        <end position="518"/>
    </location>
</feature>
<name>A0A8H5G2X5_9AGAR</name>
<protein>
    <submittedName>
        <fullName evidence="5">Uncharacterized protein</fullName>
    </submittedName>
</protein>
<dbReference type="InterPro" id="IPR002048">
    <property type="entry name" value="EF_hand_dom"/>
</dbReference>
<dbReference type="InterPro" id="IPR000261">
    <property type="entry name" value="EH_dom"/>
</dbReference>
<dbReference type="GO" id="GO:0005737">
    <property type="term" value="C:cytoplasm"/>
    <property type="evidence" value="ECO:0007669"/>
    <property type="project" value="TreeGrafter"/>
</dbReference>
<dbReference type="PANTHER" id="PTHR11216">
    <property type="entry name" value="EH DOMAIN"/>
    <property type="match status" value="1"/>
</dbReference>
<dbReference type="OrthoDB" id="524326at2759"/>
<keyword evidence="1" id="KW-0106">Calcium</keyword>
<feature type="domain" description="EH" evidence="3">
    <location>
        <begin position="274"/>
        <end position="365"/>
    </location>
</feature>
<dbReference type="SMART" id="SM00054">
    <property type="entry name" value="EFh"/>
    <property type="match status" value="4"/>
</dbReference>
<dbReference type="SMART" id="SM00027">
    <property type="entry name" value="EH"/>
    <property type="match status" value="3"/>
</dbReference>
<feature type="domain" description="EH" evidence="3">
    <location>
        <begin position="136"/>
        <end position="226"/>
    </location>
</feature>
<dbReference type="InterPro" id="IPR011992">
    <property type="entry name" value="EF-hand-dom_pair"/>
</dbReference>
<keyword evidence="6" id="KW-1185">Reference proteome</keyword>
<dbReference type="Pfam" id="PF12763">
    <property type="entry name" value="EH"/>
    <property type="match status" value="3"/>
</dbReference>
<feature type="compositionally biased region" description="Polar residues" evidence="2">
    <location>
        <begin position="410"/>
        <end position="422"/>
    </location>
</feature>
<comment type="caution">
    <text evidence="5">The sequence shown here is derived from an EMBL/GenBank/DDBJ whole genome shotgun (WGS) entry which is preliminary data.</text>
</comment>
<dbReference type="EMBL" id="JAACJO010000006">
    <property type="protein sequence ID" value="KAF5357253.1"/>
    <property type="molecule type" value="Genomic_DNA"/>
</dbReference>
<dbReference type="PROSITE" id="PS00018">
    <property type="entry name" value="EF_HAND_1"/>
    <property type="match status" value="1"/>
</dbReference>
<feature type="domain" description="EF-hand" evidence="4">
    <location>
        <begin position="56"/>
        <end position="91"/>
    </location>
</feature>
<feature type="region of interest" description="Disordered" evidence="2">
    <location>
        <begin position="802"/>
        <end position="836"/>
    </location>
</feature>
<evidence type="ECO:0000259" key="3">
    <source>
        <dbReference type="PROSITE" id="PS50031"/>
    </source>
</evidence>
<dbReference type="PROSITE" id="PS50222">
    <property type="entry name" value="EF_HAND_2"/>
    <property type="match status" value="1"/>
</dbReference>
<dbReference type="AlphaFoldDB" id="A0A8H5G2X5"/>
<dbReference type="GO" id="GO:0016197">
    <property type="term" value="P:endosomal transport"/>
    <property type="evidence" value="ECO:0007669"/>
    <property type="project" value="TreeGrafter"/>
</dbReference>
<feature type="compositionally biased region" description="Basic and acidic residues" evidence="2">
    <location>
        <begin position="519"/>
        <end position="528"/>
    </location>
</feature>
<evidence type="ECO:0000313" key="5">
    <source>
        <dbReference type="EMBL" id="KAF5357253.1"/>
    </source>
</evidence>
<gene>
    <name evidence="5" type="ORF">D9756_006660</name>
</gene>
<evidence type="ECO:0000313" key="6">
    <source>
        <dbReference type="Proteomes" id="UP000559027"/>
    </source>
</evidence>
<dbReference type="Gene3D" id="1.10.238.10">
    <property type="entry name" value="EF-hand"/>
    <property type="match status" value="3"/>
</dbReference>
<reference evidence="5 6" key="1">
    <citation type="journal article" date="2020" name="ISME J.">
        <title>Uncovering the hidden diversity of litter-decomposition mechanisms in mushroom-forming fungi.</title>
        <authorList>
            <person name="Floudas D."/>
            <person name="Bentzer J."/>
            <person name="Ahren D."/>
            <person name="Johansson T."/>
            <person name="Persson P."/>
            <person name="Tunlid A."/>
        </authorList>
    </citation>
    <scope>NUCLEOTIDE SEQUENCE [LARGE SCALE GENOMIC DNA]</scope>
    <source>
        <strain evidence="5 6">CBS 146.42</strain>
    </source>
</reference>
<dbReference type="PROSITE" id="PS50031">
    <property type="entry name" value="EH"/>
    <property type="match status" value="3"/>
</dbReference>
<feature type="region of interest" description="Disordered" evidence="2">
    <location>
        <begin position="356"/>
        <end position="528"/>
    </location>
</feature>
<proteinExistence type="predicted"/>
<dbReference type="SUPFAM" id="SSF47473">
    <property type="entry name" value="EF-hand"/>
    <property type="match status" value="3"/>
</dbReference>
<dbReference type="InterPro" id="IPR018247">
    <property type="entry name" value="EF_Hand_1_Ca_BS"/>
</dbReference>
<evidence type="ECO:0000256" key="2">
    <source>
        <dbReference type="SAM" id="MobiDB-lite"/>
    </source>
</evidence>
<dbReference type="CDD" id="cd00052">
    <property type="entry name" value="EH"/>
    <property type="match status" value="1"/>
</dbReference>
<feature type="compositionally biased region" description="Polar residues" evidence="2">
    <location>
        <begin position="805"/>
        <end position="816"/>
    </location>
</feature>
<evidence type="ECO:0000256" key="1">
    <source>
        <dbReference type="ARBA" id="ARBA00022837"/>
    </source>
</evidence>
<feature type="compositionally biased region" description="Pro residues" evidence="2">
    <location>
        <begin position="377"/>
        <end position="392"/>
    </location>
</feature>
<evidence type="ECO:0000259" key="4">
    <source>
        <dbReference type="PROSITE" id="PS50222"/>
    </source>
</evidence>
<dbReference type="Proteomes" id="UP000559027">
    <property type="component" value="Unassembled WGS sequence"/>
</dbReference>
<dbReference type="GO" id="GO:0005886">
    <property type="term" value="C:plasma membrane"/>
    <property type="evidence" value="ECO:0007669"/>
    <property type="project" value="TreeGrafter"/>
</dbReference>
<organism evidence="5 6">
    <name type="scientific">Leucocoprinus leucothites</name>
    <dbReference type="NCBI Taxonomy" id="201217"/>
    <lineage>
        <taxon>Eukaryota</taxon>
        <taxon>Fungi</taxon>
        <taxon>Dikarya</taxon>
        <taxon>Basidiomycota</taxon>
        <taxon>Agaricomycotina</taxon>
        <taxon>Agaricomycetes</taxon>
        <taxon>Agaricomycetidae</taxon>
        <taxon>Agaricales</taxon>
        <taxon>Agaricineae</taxon>
        <taxon>Agaricaceae</taxon>
        <taxon>Leucocoprinus</taxon>
    </lineage>
</organism>
<feature type="domain" description="EH" evidence="3">
    <location>
        <begin position="50"/>
        <end position="110"/>
    </location>
</feature>
<sequence>MATSALEFIPTQGELSVVSAILEYARSHFGSSSNFDGSPHIDSHNAVEVLLQRSGLAIEDLANIWSLADEDGDGNLSERELAIAVRLIGWAQSGKPINRSFVNYSNGPLPTLKDVWESNWDSGPEPVQLPPVNLADKIEFSRTFREAGPVHGLLDGDKVRDIYLKTNLSFSDLDRIWNLIDTERRGSLSNIEFSVGMYLIQAVKTCQLTTLPTSIPSHIFDQFSTVKAHSPFATPRAPPKSAPLPCKSPSITARNTITSPVRANSEDWDVSVIEQAEARGHFDTLDIDKKGLVDGDESGRFMLKFFKLSASDIAEIWELVDLRRDNQLNQDQLAVAVHLIHKKLEGHQLPTLELPASLVPPSMRSKPQNHLRRSSAPPVPPKRAPPPIPPASRKPSLSVSSSSTHTSQTLKRATSFSPTSTLRPPKTSKPELQNRFSIAVIHESPSPVSRTAPPFPVPQIHYTPPAPQASTSYAPPPRTPIRDENKRLPPSPIFSPSSISPSTSHSNHSSNSLDQETLAELRAEREESKRLRRQLGELMDQLKGQNQYRERNETLKEDNKRLKRRLAEMDQAINQVMAANEGADRTDELSQEVTRLTQLLANHEHTEEELRETLNSVTELTQENRLVKQKYEDLKVEKASLERELTDTGNQMQNLQVEKNSISTRLAEMEKLLADPQAKGSSRRELQLLLKDVTKENEKLKAREREMHTQMSTMLLTNQNHFQIDDLKRQNSALKLQVEELEEVVKGMQASSSDNVLNRKISELEREKEVLNVQIGEMTRRVTGVEELSERRIQELRTRVRELETTNQSLRQQAASGASHDENAPPPAYEELSVTT</sequence>